<dbReference type="InterPro" id="IPR011333">
    <property type="entry name" value="SKP1/BTB/POZ_sf"/>
</dbReference>
<dbReference type="InterPro" id="IPR011705">
    <property type="entry name" value="BACK"/>
</dbReference>
<evidence type="ECO:0000313" key="3">
    <source>
        <dbReference type="EMBL" id="WAR28937.1"/>
    </source>
</evidence>
<accession>A0ABY7G4V2</accession>
<dbReference type="Gene3D" id="3.30.710.10">
    <property type="entry name" value="Potassium Channel Kv1.1, Chain A"/>
    <property type="match status" value="1"/>
</dbReference>
<dbReference type="Proteomes" id="UP001164746">
    <property type="component" value="Chromosome 16"/>
</dbReference>
<keyword evidence="4" id="KW-1185">Reference proteome</keyword>
<gene>
    <name evidence="3" type="ORF">MAR_002505</name>
</gene>
<dbReference type="InterPro" id="IPR000210">
    <property type="entry name" value="BTB/POZ_dom"/>
</dbReference>
<dbReference type="PANTHER" id="PTHR45774">
    <property type="entry name" value="BTB/POZ DOMAIN-CONTAINING"/>
    <property type="match status" value="1"/>
</dbReference>
<dbReference type="PANTHER" id="PTHR45774:SF4">
    <property type="entry name" value="AXUNDEAD, ISOFORM F"/>
    <property type="match status" value="1"/>
</dbReference>
<name>A0ABY7G4V2_MYAAR</name>
<dbReference type="Pfam" id="PF07707">
    <property type="entry name" value="BACK"/>
    <property type="match status" value="1"/>
</dbReference>
<dbReference type="SMART" id="SM00225">
    <property type="entry name" value="BTB"/>
    <property type="match status" value="1"/>
</dbReference>
<reference evidence="3" key="1">
    <citation type="submission" date="2022-11" db="EMBL/GenBank/DDBJ databases">
        <title>Centuries of genome instability and evolution in soft-shell clam transmissible cancer (bioRxiv).</title>
        <authorList>
            <person name="Hart S.F.M."/>
            <person name="Yonemitsu M.A."/>
            <person name="Giersch R.M."/>
            <person name="Beal B.F."/>
            <person name="Arriagada G."/>
            <person name="Davis B.W."/>
            <person name="Ostrander E.A."/>
            <person name="Goff S.P."/>
            <person name="Metzger M.J."/>
        </authorList>
    </citation>
    <scope>NUCLEOTIDE SEQUENCE</scope>
    <source>
        <strain evidence="3">MELC-2E11</strain>
        <tissue evidence="3">Siphon/mantle</tissue>
    </source>
</reference>
<evidence type="ECO:0000259" key="2">
    <source>
        <dbReference type="PROSITE" id="PS50097"/>
    </source>
</evidence>
<feature type="domain" description="BTB" evidence="2">
    <location>
        <begin position="53"/>
        <end position="124"/>
    </location>
</feature>
<evidence type="ECO:0000256" key="1">
    <source>
        <dbReference type="SAM" id="MobiDB-lite"/>
    </source>
</evidence>
<dbReference type="Gene3D" id="1.25.40.420">
    <property type="match status" value="1"/>
</dbReference>
<dbReference type="PROSITE" id="PS50097">
    <property type="entry name" value="BTB"/>
    <property type="match status" value="1"/>
</dbReference>
<dbReference type="Pfam" id="PF00651">
    <property type="entry name" value="BTB"/>
    <property type="match status" value="1"/>
</dbReference>
<protein>
    <submittedName>
        <fullName evidence="3">BTB6B-like protein</fullName>
    </submittedName>
</protein>
<organism evidence="3 4">
    <name type="scientific">Mya arenaria</name>
    <name type="common">Soft-shell clam</name>
    <dbReference type="NCBI Taxonomy" id="6604"/>
    <lineage>
        <taxon>Eukaryota</taxon>
        <taxon>Metazoa</taxon>
        <taxon>Spiralia</taxon>
        <taxon>Lophotrochozoa</taxon>
        <taxon>Mollusca</taxon>
        <taxon>Bivalvia</taxon>
        <taxon>Autobranchia</taxon>
        <taxon>Heteroconchia</taxon>
        <taxon>Euheterodonta</taxon>
        <taxon>Imparidentia</taxon>
        <taxon>Neoheterodontei</taxon>
        <taxon>Myida</taxon>
        <taxon>Myoidea</taxon>
        <taxon>Myidae</taxon>
        <taxon>Mya</taxon>
    </lineage>
</organism>
<feature type="compositionally biased region" description="Basic and acidic residues" evidence="1">
    <location>
        <begin position="11"/>
        <end position="28"/>
    </location>
</feature>
<dbReference type="SUPFAM" id="SSF54695">
    <property type="entry name" value="POZ domain"/>
    <property type="match status" value="1"/>
</dbReference>
<dbReference type="EMBL" id="CP111027">
    <property type="protein sequence ID" value="WAR28937.1"/>
    <property type="molecule type" value="Genomic_DNA"/>
</dbReference>
<evidence type="ECO:0000313" key="4">
    <source>
        <dbReference type="Proteomes" id="UP001164746"/>
    </source>
</evidence>
<feature type="region of interest" description="Disordered" evidence="1">
    <location>
        <begin position="1"/>
        <end position="28"/>
    </location>
</feature>
<proteinExistence type="predicted"/>
<sequence>MASRNEIPEDSYIKKENVKTSTQEDNKYTSNHWQEDRNVTESYLYAYENSLWTDVTLECTAENGDAYNIKAHRMILASRSPVFEAMLFGPAADKGETIQITSFGYELMDLLIRYLYAGVSALTEDTAITTYKIAHFFQVPALVDECSYYLRSIFSKDNVCEILDLSLQYDNVGLRNAASDYIDQNASNAIETKGFLQVSQSCLEYMFVGDTFHVEEQTIFRRSLDWAKQHEEENNPNKAKHEVEEEKFDTTVKDFRKALGNAFQYIRFG</sequence>
<dbReference type="CDD" id="cd18186">
    <property type="entry name" value="BTB_POZ_ZBTB_KLHL-like"/>
    <property type="match status" value="1"/>
</dbReference>